<organism evidence="2 3">
    <name type="scientific">Phaeovulum veldkampii DSM 11550</name>
    <dbReference type="NCBI Taxonomy" id="1185920"/>
    <lineage>
        <taxon>Bacteria</taxon>
        <taxon>Pseudomonadati</taxon>
        <taxon>Pseudomonadota</taxon>
        <taxon>Alphaproteobacteria</taxon>
        <taxon>Rhodobacterales</taxon>
        <taxon>Paracoccaceae</taxon>
        <taxon>Phaeovulum</taxon>
    </lineage>
</organism>
<evidence type="ECO:0008006" key="4">
    <source>
        <dbReference type="Google" id="ProtNLM"/>
    </source>
</evidence>
<dbReference type="Proteomes" id="UP000241899">
    <property type="component" value="Unassembled WGS sequence"/>
</dbReference>
<evidence type="ECO:0000313" key="3">
    <source>
        <dbReference type="Proteomes" id="UP000241899"/>
    </source>
</evidence>
<evidence type="ECO:0000256" key="1">
    <source>
        <dbReference type="SAM" id="MobiDB-lite"/>
    </source>
</evidence>
<dbReference type="OrthoDB" id="10011532at2"/>
<dbReference type="AlphaFoldDB" id="A0A2T4JLH9"/>
<comment type="caution">
    <text evidence="2">The sequence shown here is derived from an EMBL/GenBank/DDBJ whole genome shotgun (WGS) entry which is preliminary data.</text>
</comment>
<dbReference type="RefSeq" id="WP_107323775.1">
    <property type="nucleotide sequence ID" value="NZ_NHSP01000062.1"/>
</dbReference>
<name>A0A2T4JLH9_9RHOB</name>
<keyword evidence="3" id="KW-1185">Reference proteome</keyword>
<protein>
    <recommendedName>
        <fullName evidence="4">Flagellar biosynthesis protein FlgN</fullName>
    </recommendedName>
</protein>
<reference evidence="2 3" key="1">
    <citation type="submission" date="2018-03" db="EMBL/GenBank/DDBJ databases">
        <title>Rhodobacter veldkampii.</title>
        <authorList>
            <person name="Meyer T.E."/>
            <person name="Miller S."/>
            <person name="Lodha T."/>
            <person name="Gandham S."/>
            <person name="Chintalapati S."/>
            <person name="Chintalapati V.R."/>
        </authorList>
    </citation>
    <scope>NUCLEOTIDE SEQUENCE [LARGE SCALE GENOMIC DNA]</scope>
    <source>
        <strain evidence="2 3">DSM 11550</strain>
    </source>
</reference>
<dbReference type="EMBL" id="PZKF01000004">
    <property type="protein sequence ID" value="PTE18755.1"/>
    <property type="molecule type" value="Genomic_DNA"/>
</dbReference>
<accession>A0A2T4JLH9</accession>
<feature type="region of interest" description="Disordered" evidence="1">
    <location>
        <begin position="95"/>
        <end position="114"/>
    </location>
</feature>
<evidence type="ECO:0000313" key="2">
    <source>
        <dbReference type="EMBL" id="PTE18755.1"/>
    </source>
</evidence>
<sequence length="114" mass="12440">MTNDIDGAVLHLAQLLDTERKLIRSGQLGMLADIVAQKEYLVAILSLAGAEKLAMLSNHLHENQQLLAAAIKGLRAARQRVEMIHRASHSLDSYDSQGRARSIGPACSSIERRA</sequence>
<gene>
    <name evidence="2" type="ORF">C5F46_02430</name>
</gene>
<proteinExistence type="predicted"/>